<comment type="caution">
    <text evidence="2">The sequence shown here is derived from an EMBL/GenBank/DDBJ whole genome shotgun (WGS) entry which is preliminary data.</text>
</comment>
<dbReference type="AlphaFoldDB" id="A0A484GJ88"/>
<organism evidence="2 3">
    <name type="scientific">Sousa chinensis</name>
    <name type="common">Indo-pacific humpbacked dolphin</name>
    <name type="synonym">Steno chinensis</name>
    <dbReference type="NCBI Taxonomy" id="103600"/>
    <lineage>
        <taxon>Eukaryota</taxon>
        <taxon>Metazoa</taxon>
        <taxon>Chordata</taxon>
        <taxon>Craniata</taxon>
        <taxon>Vertebrata</taxon>
        <taxon>Euteleostomi</taxon>
        <taxon>Mammalia</taxon>
        <taxon>Eutheria</taxon>
        <taxon>Laurasiatheria</taxon>
        <taxon>Artiodactyla</taxon>
        <taxon>Whippomorpha</taxon>
        <taxon>Cetacea</taxon>
        <taxon>Odontoceti</taxon>
        <taxon>Delphinidae</taxon>
        <taxon>Sousa</taxon>
    </lineage>
</organism>
<reference evidence="2 3" key="1">
    <citation type="journal article" date="2018" name="Genomics">
        <title>Molecular footprints of inshore aquatic adaptation in Indo-Pacific humpback dolphin (Sousa chinensis).</title>
        <authorList>
            <person name="Ming Y."/>
            <person name="Jian J."/>
            <person name="Yu F."/>
            <person name="Yu X."/>
            <person name="Wang J."/>
            <person name="Liu W."/>
        </authorList>
    </citation>
    <scope>NUCLEOTIDE SEQUENCE [LARGE SCALE GENOMIC DNA]</scope>
    <source>
        <strain evidence="2">MY-2018</strain>
        <tissue evidence="2">Skin</tissue>
    </source>
</reference>
<gene>
    <name evidence="2" type="ORF">DBR06_SOUSAS1110087</name>
</gene>
<feature type="compositionally biased region" description="Basic and acidic residues" evidence="1">
    <location>
        <begin position="111"/>
        <end position="128"/>
    </location>
</feature>
<evidence type="ECO:0000313" key="3">
    <source>
        <dbReference type="Proteomes" id="UP000295264"/>
    </source>
</evidence>
<feature type="non-terminal residue" evidence="2">
    <location>
        <position position="139"/>
    </location>
</feature>
<feature type="compositionally biased region" description="Low complexity" evidence="1">
    <location>
        <begin position="93"/>
        <end position="103"/>
    </location>
</feature>
<evidence type="ECO:0000256" key="1">
    <source>
        <dbReference type="SAM" id="MobiDB-lite"/>
    </source>
</evidence>
<sequence>MPSFTPPFPRVVWQQQAEPAPPDRVAGDEEGEDREAGWKLKRQPAPGPPRACLSRWSLHRARRRPGLCAAVQLRGPAPPTWLHHSNCDETASSSWRRASSTVVGARAHHGRQADGRRQHLGERGAEAEPVRGKLRIMEP</sequence>
<dbReference type="Proteomes" id="UP000295264">
    <property type="component" value="Unassembled WGS sequence"/>
</dbReference>
<protein>
    <submittedName>
        <fullName evidence="2">Uncharacterized protein</fullName>
    </submittedName>
</protein>
<feature type="region of interest" description="Disordered" evidence="1">
    <location>
        <begin position="93"/>
        <end position="128"/>
    </location>
</feature>
<evidence type="ECO:0000313" key="2">
    <source>
        <dbReference type="EMBL" id="TEA35732.1"/>
    </source>
</evidence>
<keyword evidence="3" id="KW-1185">Reference proteome</keyword>
<dbReference type="EMBL" id="QWLN02007139">
    <property type="protein sequence ID" value="TEA35732.1"/>
    <property type="molecule type" value="Genomic_DNA"/>
</dbReference>
<accession>A0A484GJ88</accession>
<feature type="region of interest" description="Disordered" evidence="1">
    <location>
        <begin position="1"/>
        <end position="50"/>
    </location>
</feature>
<proteinExistence type="predicted"/>
<name>A0A484GJ88_SOUCH</name>